<evidence type="ECO:0000313" key="4">
    <source>
        <dbReference type="EMBL" id="UYQ73088.1"/>
    </source>
</evidence>
<dbReference type="Proteomes" id="UP001163882">
    <property type="component" value="Chromosome"/>
</dbReference>
<name>A0ABY6IR99_9HYPH</name>
<dbReference type="EMBL" id="CP107716">
    <property type="protein sequence ID" value="UYQ73088.1"/>
    <property type="molecule type" value="Genomic_DNA"/>
</dbReference>
<dbReference type="CDD" id="cd01465">
    <property type="entry name" value="vWA_subgroup"/>
    <property type="match status" value="1"/>
</dbReference>
<evidence type="ECO:0000259" key="3">
    <source>
        <dbReference type="PROSITE" id="PS50234"/>
    </source>
</evidence>
<keyword evidence="2" id="KW-0472">Membrane</keyword>
<dbReference type="InterPro" id="IPR036465">
    <property type="entry name" value="vWFA_dom_sf"/>
</dbReference>
<feature type="compositionally biased region" description="Basic and acidic residues" evidence="1">
    <location>
        <begin position="106"/>
        <end position="116"/>
    </location>
</feature>
<proteinExistence type="predicted"/>
<feature type="domain" description="VWFA" evidence="3">
    <location>
        <begin position="285"/>
        <end position="459"/>
    </location>
</feature>
<dbReference type="PROSITE" id="PS50234">
    <property type="entry name" value="VWFA"/>
    <property type="match status" value="1"/>
</dbReference>
<dbReference type="SUPFAM" id="SSF53300">
    <property type="entry name" value="vWA-like"/>
    <property type="match status" value="1"/>
</dbReference>
<dbReference type="Pfam" id="PF13519">
    <property type="entry name" value="VWA_2"/>
    <property type="match status" value="1"/>
</dbReference>
<keyword evidence="5" id="KW-1185">Reference proteome</keyword>
<evidence type="ECO:0000313" key="5">
    <source>
        <dbReference type="Proteomes" id="UP001163882"/>
    </source>
</evidence>
<dbReference type="InterPro" id="IPR002035">
    <property type="entry name" value="VWF_A"/>
</dbReference>
<protein>
    <submittedName>
        <fullName evidence="4">VWA domain-containing protein</fullName>
    </submittedName>
</protein>
<evidence type="ECO:0000256" key="1">
    <source>
        <dbReference type="SAM" id="MobiDB-lite"/>
    </source>
</evidence>
<dbReference type="InterPro" id="IPR051266">
    <property type="entry name" value="CLCR"/>
</dbReference>
<accession>A0ABY6IR99</accession>
<dbReference type="RefSeq" id="WP_264226678.1">
    <property type="nucleotide sequence ID" value="NZ_CP107716.1"/>
</dbReference>
<evidence type="ECO:0000256" key="2">
    <source>
        <dbReference type="SAM" id="Phobius"/>
    </source>
</evidence>
<keyword evidence="2" id="KW-1133">Transmembrane helix</keyword>
<dbReference type="InterPro" id="IPR021908">
    <property type="entry name" value="YfbK_C"/>
</dbReference>
<feature type="region of interest" description="Disordered" evidence="1">
    <location>
        <begin position="106"/>
        <end position="131"/>
    </location>
</feature>
<dbReference type="Pfam" id="PF12450">
    <property type="entry name" value="vWF_A"/>
    <property type="match status" value="1"/>
</dbReference>
<dbReference type="PANTHER" id="PTHR10579">
    <property type="entry name" value="CALCIUM-ACTIVATED CHLORIDE CHANNEL REGULATOR"/>
    <property type="match status" value="1"/>
</dbReference>
<organism evidence="4 5">
    <name type="scientific">Pelagibacterium flavum</name>
    <dbReference type="NCBI Taxonomy" id="2984530"/>
    <lineage>
        <taxon>Bacteria</taxon>
        <taxon>Pseudomonadati</taxon>
        <taxon>Pseudomonadota</taxon>
        <taxon>Alphaproteobacteria</taxon>
        <taxon>Hyphomicrobiales</taxon>
        <taxon>Devosiaceae</taxon>
        <taxon>Pelagibacterium</taxon>
    </lineage>
</organism>
<dbReference type="SMART" id="SM00327">
    <property type="entry name" value="VWA"/>
    <property type="match status" value="1"/>
</dbReference>
<sequence>MDDKLKSALGGVTPPPASSDARELALAAAMTAFDDAQEQKNAHGVQGMRSGERLRSIVSKIKGTWTMDMRIPLGATFAALLVLPLGVAMMNRTPLTPLDQLFERPEQESAGRERVQAEAPQAETSAGVSSDMEMADTMIAEPAPMPAAAPAPVMTQRLSNVMPSGAQEFGGAASGVSGDRFTAFDEGGVQIVADNPVSTFSIDVDTAAYAYVRRSLEMGQIPPADAVRVEELVNYFDYNYPAPVGDAPFETSVAVTESPWNPENRLVHIGIQGEPVDLDAVPPANLVLLIDTSGSMDEASKLPLLKRAFALLVNEMGAEDSISIVTYAGRAGVVLEPTPASDKATILQAIEDLVPGGSTAGAQGIEAAYDLAERAMIDSGTNRVLLATDGDFNVGLSDPDGLESFIETKRDEGIFLSVLGFGTGNYNDAVMQSLAQAGNGNAAYIDSYSEARKVLVEEMGGTLLTIAKDVKIQVEFNPQTVSEYRLIGYETRGLAREDFNDDAVDAGDIGAGHTVTAIYEITPAGARGSVDPLRYGSDVAVAPDGNDDELGFLKLRYKAPDGDVSELIEKPIRLDTGTAMASGDLNFATAVAAFGQKLKGSTHLRTMSWPEIRALAASAIEDDPTGRRAEFLGLVDIAESLAN</sequence>
<dbReference type="PANTHER" id="PTHR10579:SF43">
    <property type="entry name" value="ZINC FINGER (C3HC4-TYPE RING FINGER) FAMILY PROTEIN"/>
    <property type="match status" value="1"/>
</dbReference>
<feature type="transmembrane region" description="Helical" evidence="2">
    <location>
        <begin position="71"/>
        <end position="90"/>
    </location>
</feature>
<dbReference type="InterPro" id="IPR022156">
    <property type="entry name" value="Uncharacterised_YfbK_N"/>
</dbReference>
<gene>
    <name evidence="4" type="ORF">OF122_04815</name>
</gene>
<dbReference type="Gene3D" id="3.40.50.410">
    <property type="entry name" value="von Willebrand factor, type A domain"/>
    <property type="match status" value="1"/>
</dbReference>
<dbReference type="Pfam" id="PF12034">
    <property type="entry name" value="YfbK_C"/>
    <property type="match status" value="1"/>
</dbReference>
<keyword evidence="2" id="KW-0812">Transmembrane</keyword>
<reference evidence="4" key="1">
    <citation type="submission" date="2022-10" db="EMBL/GenBank/DDBJ databases">
        <title>YIM 151497 complete genome.</title>
        <authorList>
            <person name="Chen X."/>
        </authorList>
    </citation>
    <scope>NUCLEOTIDE SEQUENCE</scope>
    <source>
        <strain evidence="4">YIM 151497</strain>
    </source>
</reference>